<dbReference type="Proteomes" id="UP001168877">
    <property type="component" value="Unassembled WGS sequence"/>
</dbReference>
<evidence type="ECO:0000313" key="3">
    <source>
        <dbReference type="Proteomes" id="UP001168877"/>
    </source>
</evidence>
<feature type="region of interest" description="Disordered" evidence="1">
    <location>
        <begin position="1"/>
        <end position="29"/>
    </location>
</feature>
<sequence>MNFNLGRCNDSGGLVDNGSEMNGRRNWGGRVDRRNQEVSRRDYNLIQEVREFKQRSLLNSSNTKLLEGTSSNGVRVGINQVGDGSSKLAGGGGVISDSDLILNLNSNLSRESRPTDKRKNVMIGMDVDFVFSSEKERSPVKEGKDLIGNINQGLEKVVDLVGDVGALKVQGGPVILETVVGPPLVQPVKGVVVDLIRDGEASTR</sequence>
<evidence type="ECO:0000313" key="2">
    <source>
        <dbReference type="EMBL" id="KAK0585176.1"/>
    </source>
</evidence>
<reference evidence="2" key="2">
    <citation type="submission" date="2023-06" db="EMBL/GenBank/DDBJ databases">
        <authorList>
            <person name="Swenson N.G."/>
            <person name="Wegrzyn J.L."/>
            <person name="Mcevoy S.L."/>
        </authorList>
    </citation>
    <scope>NUCLEOTIDE SEQUENCE</scope>
    <source>
        <strain evidence="2">NS2018</strain>
        <tissue evidence="2">Leaf</tissue>
    </source>
</reference>
<dbReference type="AlphaFoldDB" id="A0AA39VN48"/>
<keyword evidence="3" id="KW-1185">Reference proteome</keyword>
<comment type="caution">
    <text evidence="2">The sequence shown here is derived from an EMBL/GenBank/DDBJ whole genome shotgun (WGS) entry which is preliminary data.</text>
</comment>
<evidence type="ECO:0000256" key="1">
    <source>
        <dbReference type="SAM" id="MobiDB-lite"/>
    </source>
</evidence>
<organism evidence="2 3">
    <name type="scientific">Acer saccharum</name>
    <name type="common">Sugar maple</name>
    <dbReference type="NCBI Taxonomy" id="4024"/>
    <lineage>
        <taxon>Eukaryota</taxon>
        <taxon>Viridiplantae</taxon>
        <taxon>Streptophyta</taxon>
        <taxon>Embryophyta</taxon>
        <taxon>Tracheophyta</taxon>
        <taxon>Spermatophyta</taxon>
        <taxon>Magnoliopsida</taxon>
        <taxon>eudicotyledons</taxon>
        <taxon>Gunneridae</taxon>
        <taxon>Pentapetalae</taxon>
        <taxon>rosids</taxon>
        <taxon>malvids</taxon>
        <taxon>Sapindales</taxon>
        <taxon>Sapindaceae</taxon>
        <taxon>Hippocastanoideae</taxon>
        <taxon>Acereae</taxon>
        <taxon>Acer</taxon>
    </lineage>
</organism>
<reference evidence="2" key="1">
    <citation type="journal article" date="2022" name="Plant J.">
        <title>Strategies of tolerance reflected in two North American maple genomes.</title>
        <authorList>
            <person name="McEvoy S.L."/>
            <person name="Sezen U.U."/>
            <person name="Trouern-Trend A."/>
            <person name="McMahon S.M."/>
            <person name="Schaberg P.G."/>
            <person name="Yang J."/>
            <person name="Wegrzyn J.L."/>
            <person name="Swenson N.G."/>
        </authorList>
    </citation>
    <scope>NUCLEOTIDE SEQUENCE</scope>
    <source>
        <strain evidence="2">NS2018</strain>
    </source>
</reference>
<protein>
    <submittedName>
        <fullName evidence="2">Uncharacterized protein</fullName>
    </submittedName>
</protein>
<name>A0AA39VN48_ACESA</name>
<dbReference type="EMBL" id="JAUESC010000383">
    <property type="protein sequence ID" value="KAK0585176.1"/>
    <property type="molecule type" value="Genomic_DNA"/>
</dbReference>
<proteinExistence type="predicted"/>
<accession>A0AA39VN48</accession>
<gene>
    <name evidence="2" type="ORF">LWI29_024284</name>
</gene>